<proteinExistence type="predicted"/>
<reference evidence="6 7" key="1">
    <citation type="submission" date="2019-08" db="EMBL/GenBank/DDBJ databases">
        <title>Draft genome sequence of Lysobacter sp. UKS-15.</title>
        <authorList>
            <person name="Im W.-T."/>
        </authorList>
    </citation>
    <scope>NUCLEOTIDE SEQUENCE [LARGE SCALE GENOMIC DNA]</scope>
    <source>
        <strain evidence="6 7">UKS-15</strain>
    </source>
</reference>
<evidence type="ECO:0000313" key="7">
    <source>
        <dbReference type="Proteomes" id="UP000323164"/>
    </source>
</evidence>
<evidence type="ECO:0000256" key="4">
    <source>
        <dbReference type="PROSITE-ProRule" id="PRU00050"/>
    </source>
</evidence>
<comment type="caution">
    <text evidence="4">Lacks conserved residue(s) required for the propagation of feature annotation.</text>
</comment>
<dbReference type="GO" id="GO:0005737">
    <property type="term" value="C:cytoplasm"/>
    <property type="evidence" value="ECO:0007669"/>
    <property type="project" value="InterPro"/>
</dbReference>
<protein>
    <recommendedName>
        <fullName evidence="2">protein-glutamate methylesterase</fullName>
        <ecNumber evidence="2">3.1.1.61</ecNumber>
    </recommendedName>
</protein>
<dbReference type="InterPro" id="IPR000673">
    <property type="entry name" value="Sig_transdc_resp-reg_Me-estase"/>
</dbReference>
<dbReference type="GO" id="GO:0000156">
    <property type="term" value="F:phosphorelay response regulator activity"/>
    <property type="evidence" value="ECO:0007669"/>
    <property type="project" value="InterPro"/>
</dbReference>
<dbReference type="Proteomes" id="UP000323164">
    <property type="component" value="Unassembled WGS sequence"/>
</dbReference>
<organism evidence="6 7">
    <name type="scientific">Cognatilysobacter lacus</name>
    <dbReference type="NCBI Taxonomy" id="1643323"/>
    <lineage>
        <taxon>Bacteria</taxon>
        <taxon>Pseudomonadati</taxon>
        <taxon>Pseudomonadota</taxon>
        <taxon>Gammaproteobacteria</taxon>
        <taxon>Lysobacterales</taxon>
        <taxon>Lysobacteraceae</taxon>
        <taxon>Cognatilysobacter</taxon>
    </lineage>
</organism>
<dbReference type="SUPFAM" id="SSF52738">
    <property type="entry name" value="Methylesterase CheB, C-terminal domain"/>
    <property type="match status" value="1"/>
</dbReference>
<keyword evidence="7" id="KW-1185">Reference proteome</keyword>
<sequence>MSDTGRRVALLARPGVARDCVRGALLEIGADIVAEDDPGSASPEAIRAASPDVLMIILDAVSETTLDRFDSMLGDPAFEVMFEEADVAAARDGWEAARWRRHLAAKLNHRDDVLPPILGAESAPATDELAEQLEELISVDAEGELLPPSVPDNATAGQGFSIFDPVAAEGGDASMDYSLTVHGLELDTAANDTLPQVTGPDFSASDFDPLLAELDAELPDVALAETPTLPEPDWQGGLIDGFAPLDAEPVDHAPVPAAPVNEPSSAFGELTLSDDIAPVAARVATGRTHDLDELERRISTLALVGDAPPAAVPPPLPPASAPPPLPAETVPGAVLVLAGIGGPDAVRQLLGSLPARFGRPVLLRQRLDGARYDKLVAQLQRASTMPVALAQPGAALQPGHVYVLGDEIGLSEDASHFVGGGGDRLIEQLPATESAVIVLSGADASLADPIAALAARGAYVGAQSPENCYDAVAANAVASRGATSAPPSELAAHLAGRWGR</sequence>
<dbReference type="PROSITE" id="PS50122">
    <property type="entry name" value="CHEB"/>
    <property type="match status" value="1"/>
</dbReference>
<comment type="caution">
    <text evidence="6">The sequence shown here is derived from an EMBL/GenBank/DDBJ whole genome shotgun (WGS) entry which is preliminary data.</text>
</comment>
<keyword evidence="1" id="KW-0378">Hydrolase</keyword>
<dbReference type="PANTHER" id="PTHR42872:SF6">
    <property type="entry name" value="PROTEIN-GLUTAMATE METHYLESTERASE_PROTEIN-GLUTAMINE GLUTAMINASE"/>
    <property type="match status" value="1"/>
</dbReference>
<dbReference type="OrthoDB" id="9793421at2"/>
<accession>A0A5D8Z679</accession>
<name>A0A5D8Z679_9GAMM</name>
<dbReference type="AlphaFoldDB" id="A0A5D8Z679"/>
<dbReference type="EMBL" id="VTRV01000056">
    <property type="protein sequence ID" value="TZF90026.1"/>
    <property type="molecule type" value="Genomic_DNA"/>
</dbReference>
<evidence type="ECO:0000313" key="6">
    <source>
        <dbReference type="EMBL" id="TZF90026.1"/>
    </source>
</evidence>
<evidence type="ECO:0000256" key="1">
    <source>
        <dbReference type="ARBA" id="ARBA00022801"/>
    </source>
</evidence>
<dbReference type="Gene3D" id="3.40.50.180">
    <property type="entry name" value="Methylesterase CheB, C-terminal domain"/>
    <property type="match status" value="1"/>
</dbReference>
<dbReference type="EC" id="3.1.1.61" evidence="2"/>
<gene>
    <name evidence="6" type="ORF">FW784_06915</name>
</gene>
<feature type="domain" description="CheB-type methylesterase" evidence="5">
    <location>
        <begin position="324"/>
        <end position="403"/>
    </location>
</feature>
<dbReference type="Pfam" id="PF01339">
    <property type="entry name" value="CheB_methylest"/>
    <property type="match status" value="1"/>
</dbReference>
<evidence type="ECO:0000256" key="2">
    <source>
        <dbReference type="ARBA" id="ARBA00039140"/>
    </source>
</evidence>
<evidence type="ECO:0000259" key="5">
    <source>
        <dbReference type="PROSITE" id="PS50122"/>
    </source>
</evidence>
<evidence type="ECO:0000256" key="3">
    <source>
        <dbReference type="ARBA" id="ARBA00048267"/>
    </source>
</evidence>
<dbReference type="InterPro" id="IPR035909">
    <property type="entry name" value="CheB_C"/>
</dbReference>
<comment type="catalytic activity">
    <reaction evidence="3">
        <text>[protein]-L-glutamate 5-O-methyl ester + H2O = L-glutamyl-[protein] + methanol + H(+)</text>
        <dbReference type="Rhea" id="RHEA:23236"/>
        <dbReference type="Rhea" id="RHEA-COMP:10208"/>
        <dbReference type="Rhea" id="RHEA-COMP:10311"/>
        <dbReference type="ChEBI" id="CHEBI:15377"/>
        <dbReference type="ChEBI" id="CHEBI:15378"/>
        <dbReference type="ChEBI" id="CHEBI:17790"/>
        <dbReference type="ChEBI" id="CHEBI:29973"/>
        <dbReference type="ChEBI" id="CHEBI:82795"/>
        <dbReference type="EC" id="3.1.1.61"/>
    </reaction>
</comment>
<dbReference type="RefSeq" id="WP_149352626.1">
    <property type="nucleotide sequence ID" value="NZ_VTRV01000056.1"/>
</dbReference>
<dbReference type="PANTHER" id="PTHR42872">
    <property type="entry name" value="PROTEIN-GLUTAMATE METHYLESTERASE/PROTEIN-GLUTAMINE GLUTAMINASE"/>
    <property type="match status" value="1"/>
</dbReference>
<dbReference type="GO" id="GO:0008984">
    <property type="term" value="F:protein-glutamate methylesterase activity"/>
    <property type="evidence" value="ECO:0007669"/>
    <property type="project" value="UniProtKB-EC"/>
</dbReference>
<dbReference type="GO" id="GO:0006935">
    <property type="term" value="P:chemotaxis"/>
    <property type="evidence" value="ECO:0007669"/>
    <property type="project" value="InterPro"/>
</dbReference>